<sequence length="216" mass="23725">MVSVNIDSFKAVAKIDDRVHKLAQYLFCEKSDTKACFTVISTHHAASFYHGPHKHWDPKSTGNHTMTICNQAGQEFQTKIVACNPEVDFVIVSSDVPFVTVAPRLCLPNKSERYILLGYPKPNTGYEALEGIITSVLLDDEGRLRGSRGSQRGYNGGPMFNYKGELLGINVADKSSQQCIGLSNRSTLEKPFSEINDAFPSLSVMVPSCILASSSF</sequence>
<protein>
    <submittedName>
        <fullName evidence="2">Protease Do-like 14</fullName>
    </submittedName>
</protein>
<reference evidence="2" key="1">
    <citation type="submission" date="2016-11" db="UniProtKB">
        <authorList>
            <consortium name="WormBaseParasite"/>
        </authorList>
    </citation>
    <scope>IDENTIFICATION</scope>
</reference>
<evidence type="ECO:0000313" key="2">
    <source>
        <dbReference type="WBParaSite" id="Csp11.Scaffold442.g1204.t1"/>
    </source>
</evidence>
<proteinExistence type="predicted"/>
<organism evidence="1 2">
    <name type="scientific">Caenorhabditis tropicalis</name>
    <dbReference type="NCBI Taxonomy" id="1561998"/>
    <lineage>
        <taxon>Eukaryota</taxon>
        <taxon>Metazoa</taxon>
        <taxon>Ecdysozoa</taxon>
        <taxon>Nematoda</taxon>
        <taxon>Chromadorea</taxon>
        <taxon>Rhabditida</taxon>
        <taxon>Rhabditina</taxon>
        <taxon>Rhabditomorpha</taxon>
        <taxon>Rhabditoidea</taxon>
        <taxon>Rhabditidae</taxon>
        <taxon>Peloderinae</taxon>
        <taxon>Caenorhabditis</taxon>
    </lineage>
</organism>
<dbReference type="Pfam" id="PF13365">
    <property type="entry name" value="Trypsin_2"/>
    <property type="match status" value="1"/>
</dbReference>
<dbReference type="SUPFAM" id="SSF50494">
    <property type="entry name" value="Trypsin-like serine proteases"/>
    <property type="match status" value="1"/>
</dbReference>
<accession>A0A1I7T0D4</accession>
<evidence type="ECO:0000313" key="1">
    <source>
        <dbReference type="Proteomes" id="UP000095282"/>
    </source>
</evidence>
<dbReference type="Proteomes" id="UP000095282">
    <property type="component" value="Unplaced"/>
</dbReference>
<dbReference type="Gene3D" id="2.40.10.10">
    <property type="entry name" value="Trypsin-like serine proteases"/>
    <property type="match status" value="1"/>
</dbReference>
<dbReference type="InterPro" id="IPR043504">
    <property type="entry name" value="Peptidase_S1_PA_chymotrypsin"/>
</dbReference>
<name>A0A1I7T0D4_9PELO</name>
<keyword evidence="1" id="KW-1185">Reference proteome</keyword>
<dbReference type="WBParaSite" id="Csp11.Scaffold442.g1204.t1">
    <property type="protein sequence ID" value="Csp11.Scaffold442.g1204.t1"/>
    <property type="gene ID" value="Csp11.Scaffold442.g1204"/>
</dbReference>
<dbReference type="AlphaFoldDB" id="A0A1I7T0D4"/>
<dbReference type="InterPro" id="IPR009003">
    <property type="entry name" value="Peptidase_S1_PA"/>
</dbReference>